<dbReference type="AlphaFoldDB" id="Q6FBZ3"/>
<evidence type="ECO:0000256" key="3">
    <source>
        <dbReference type="ARBA" id="ARBA00023140"/>
    </source>
</evidence>
<dbReference type="KEGG" id="aci:ACIAD1568"/>
<dbReference type="EMBL" id="CR543861">
    <property type="protein sequence ID" value="CAG68418.1"/>
    <property type="molecule type" value="Genomic_DNA"/>
</dbReference>
<dbReference type="HOGENOM" id="CLU_009834_7_2_6"/>
<dbReference type="STRING" id="202950.GCA_001485005_02012"/>
<evidence type="ECO:0000313" key="5">
    <source>
        <dbReference type="EMBL" id="CAG68418.1"/>
    </source>
</evidence>
<dbReference type="Gene3D" id="1.10.12.10">
    <property type="entry name" value="Lyase 2-enoyl-coa Hydratase, Chain A, domain 2"/>
    <property type="match status" value="1"/>
</dbReference>
<name>Q6FBZ3_ACIAD</name>
<dbReference type="Pfam" id="PF00378">
    <property type="entry name" value="ECH_1"/>
    <property type="match status" value="1"/>
</dbReference>
<evidence type="ECO:0000256" key="4">
    <source>
        <dbReference type="ARBA" id="ARBA00023235"/>
    </source>
</evidence>
<accession>Q6FBZ3</accession>
<dbReference type="GO" id="GO:0004165">
    <property type="term" value="F:delta(3)-delta(2)-enoyl-CoA isomerase activity"/>
    <property type="evidence" value="ECO:0007669"/>
    <property type="project" value="UniProtKB-ARBA"/>
</dbReference>
<dbReference type="SUPFAM" id="SSF52096">
    <property type="entry name" value="ClpP/crotonase"/>
    <property type="match status" value="1"/>
</dbReference>
<dbReference type="PANTHER" id="PTHR43684">
    <property type="match status" value="1"/>
</dbReference>
<gene>
    <name evidence="5" type="ordered locus">ACIAD1568</name>
</gene>
<evidence type="ECO:0000313" key="6">
    <source>
        <dbReference type="Proteomes" id="UP000000430"/>
    </source>
</evidence>
<dbReference type="PANTHER" id="PTHR43684:SF1">
    <property type="entry name" value="ENOYL-COA DELTA ISOMERASE 2"/>
    <property type="match status" value="1"/>
</dbReference>
<dbReference type="InterPro" id="IPR001753">
    <property type="entry name" value="Enoyl-CoA_hydra/iso"/>
</dbReference>
<dbReference type="CDD" id="cd06558">
    <property type="entry name" value="crotonase-like"/>
    <property type="match status" value="1"/>
</dbReference>
<reference evidence="5 6" key="1">
    <citation type="journal article" date="2004" name="Nucleic Acids Res.">
        <title>Unique features revealed by the genome sequence of Acinetobacter sp. ADP1, a versatile and naturally transformation competent bacterium.</title>
        <authorList>
            <person name="Barbe V."/>
            <person name="Vallenet D."/>
            <person name="Fonknechten N."/>
            <person name="Kreimeyer A."/>
            <person name="Oztas S."/>
            <person name="Labarre L."/>
            <person name="Cruveiller S."/>
            <person name="Robert C."/>
            <person name="Duprat S."/>
            <person name="Wincker P."/>
            <person name="Ornston L.N."/>
            <person name="Weissenbach J."/>
            <person name="Marliere P."/>
            <person name="Cohen G.N."/>
            <person name="Medigue C."/>
        </authorList>
    </citation>
    <scope>NUCLEOTIDE SEQUENCE [LARGE SCALE GENOMIC DNA]</scope>
    <source>
        <strain evidence="6">ATCC 33305 / BD413 / ADP1</strain>
    </source>
</reference>
<dbReference type="InterPro" id="IPR029045">
    <property type="entry name" value="ClpP/crotonase-like_dom_sf"/>
</dbReference>
<dbReference type="InterPro" id="IPR014748">
    <property type="entry name" value="Enoyl-CoA_hydra_C"/>
</dbReference>
<sequence>MPMSQHLLVEVEKGVAYLTLNRPQQGNAIDLALAQALLHAAIQCDQDRSIRCVVLTGAGRFFCAGGDIAAFTEAQAQVPAFLSELAGILHLAISRFMRMNKPLLVVVNGTAAGAGMSLALIGDVVIAVENAQFAPSYGAIGLSPDAGLTWHLPKLVGLRKAQQILILNQKLSAAEADQIGLISEVVTTEQLQKRQTALIEQLLNSATPALSNVKQLLLNSHQNTLETHLELEARSIAAISLGESAKEGLVAFLEKRAAQFNQDSEI</sequence>
<evidence type="ECO:0000256" key="2">
    <source>
        <dbReference type="ARBA" id="ARBA00005254"/>
    </source>
</evidence>
<proteinExistence type="inferred from homology"/>
<keyword evidence="3" id="KW-0576">Peroxisome</keyword>
<dbReference type="Gene3D" id="3.90.226.10">
    <property type="entry name" value="2-enoyl-CoA Hydratase, Chain A, domain 1"/>
    <property type="match status" value="1"/>
</dbReference>
<organism evidence="5 6">
    <name type="scientific">Acinetobacter baylyi (strain ATCC 33305 / BD413 / ADP1)</name>
    <dbReference type="NCBI Taxonomy" id="62977"/>
    <lineage>
        <taxon>Bacteria</taxon>
        <taxon>Pseudomonadati</taxon>
        <taxon>Pseudomonadota</taxon>
        <taxon>Gammaproteobacteria</taxon>
        <taxon>Moraxellales</taxon>
        <taxon>Moraxellaceae</taxon>
        <taxon>Acinetobacter</taxon>
    </lineage>
</organism>
<comment type="similarity">
    <text evidence="2">Belongs to the enoyl-CoA hydratase/isomerase family.</text>
</comment>
<protein>
    <submittedName>
        <fullName evidence="5">Putative enoyl-CoA hydratase/isomerase</fullName>
    </submittedName>
</protein>
<dbReference type="eggNOG" id="COG1024">
    <property type="taxonomic scope" value="Bacteria"/>
</dbReference>
<comment type="subcellular location">
    <subcellularLocation>
        <location evidence="1">Peroxisome</location>
    </subcellularLocation>
</comment>
<dbReference type="Proteomes" id="UP000000430">
    <property type="component" value="Chromosome"/>
</dbReference>
<evidence type="ECO:0000256" key="1">
    <source>
        <dbReference type="ARBA" id="ARBA00004275"/>
    </source>
</evidence>
<dbReference type="InterPro" id="IPR051053">
    <property type="entry name" value="ECH/Chromodomain_protein"/>
</dbReference>
<keyword evidence="4 5" id="KW-0413">Isomerase</keyword>